<reference evidence="4 5" key="1">
    <citation type="submission" date="2017-05" db="EMBL/GenBank/DDBJ databases">
        <title>Full genome sequence of Pseudorhodoplanes sinuspersici.</title>
        <authorList>
            <person name="Dastgheib S.M.M."/>
            <person name="Shavandi M."/>
            <person name="Tirandaz H."/>
        </authorList>
    </citation>
    <scope>NUCLEOTIDE SEQUENCE [LARGE SCALE GENOMIC DNA]</scope>
    <source>
        <strain evidence="4 5">RIPI110</strain>
    </source>
</reference>
<dbReference type="GO" id="GO:0006950">
    <property type="term" value="P:response to stress"/>
    <property type="evidence" value="ECO:0007669"/>
    <property type="project" value="TreeGrafter"/>
</dbReference>
<keyword evidence="2" id="KW-0238">DNA-binding</keyword>
<dbReference type="EMBL" id="CP021112">
    <property type="protein sequence ID" value="ARQ00849.1"/>
    <property type="molecule type" value="Genomic_DNA"/>
</dbReference>
<dbReference type="InterPro" id="IPR000835">
    <property type="entry name" value="HTH_MarR-typ"/>
</dbReference>
<proteinExistence type="predicted"/>
<keyword evidence="5" id="KW-1185">Reference proteome</keyword>
<dbReference type="InterPro" id="IPR055166">
    <property type="entry name" value="Transc_reg_Sar_Rot_HTH"/>
</dbReference>
<dbReference type="STRING" id="1235591.CAK95_18455"/>
<accession>A0A1W6ZTV5</accession>
<dbReference type="SUPFAM" id="SSF46785">
    <property type="entry name" value="Winged helix' DNA-binding domain"/>
    <property type="match status" value="1"/>
</dbReference>
<protein>
    <submittedName>
        <fullName evidence="4">Uncharacterized protein</fullName>
    </submittedName>
</protein>
<dbReference type="SMART" id="SM00347">
    <property type="entry name" value="HTH_MARR"/>
    <property type="match status" value="1"/>
</dbReference>
<dbReference type="PANTHER" id="PTHR33164:SF64">
    <property type="entry name" value="TRANSCRIPTIONAL REGULATOR SLYA"/>
    <property type="match status" value="1"/>
</dbReference>
<dbReference type="OrthoDB" id="2287011at2"/>
<dbReference type="Pfam" id="PF22381">
    <property type="entry name" value="Staph_reg_Sar_Rot"/>
    <property type="match status" value="1"/>
</dbReference>
<evidence type="ECO:0000313" key="4">
    <source>
        <dbReference type="EMBL" id="ARQ00849.1"/>
    </source>
</evidence>
<keyword evidence="3" id="KW-0804">Transcription</keyword>
<evidence type="ECO:0000313" key="5">
    <source>
        <dbReference type="Proteomes" id="UP000194137"/>
    </source>
</evidence>
<evidence type="ECO:0000256" key="1">
    <source>
        <dbReference type="ARBA" id="ARBA00023015"/>
    </source>
</evidence>
<sequence>MIDRPHLDLSEYLPYLINRVGSALVERMQEELSPHGLSIAMWRVLAVLSDIDKQRQIDIAEMTAIDVSTMSRLVSRLIKMELVSRVRSDTNNREVIVELTTKGRTLVNRLIPTARKMERAAVAGLSSGDLAITRDCLRQMYFNIAPQQDKDAEPQKPVPAQPRKAG</sequence>
<keyword evidence="1" id="KW-0805">Transcription regulation</keyword>
<dbReference type="AlphaFoldDB" id="A0A1W6ZTV5"/>
<dbReference type="KEGG" id="psin:CAK95_18455"/>
<dbReference type="Proteomes" id="UP000194137">
    <property type="component" value="Chromosome"/>
</dbReference>
<gene>
    <name evidence="4" type="ORF">CAK95_18455</name>
</gene>
<dbReference type="GO" id="GO:0003700">
    <property type="term" value="F:DNA-binding transcription factor activity"/>
    <property type="evidence" value="ECO:0007669"/>
    <property type="project" value="InterPro"/>
</dbReference>
<evidence type="ECO:0000256" key="2">
    <source>
        <dbReference type="ARBA" id="ARBA00023125"/>
    </source>
</evidence>
<organism evidence="4 5">
    <name type="scientific">Pseudorhodoplanes sinuspersici</name>
    <dbReference type="NCBI Taxonomy" id="1235591"/>
    <lineage>
        <taxon>Bacteria</taxon>
        <taxon>Pseudomonadati</taxon>
        <taxon>Pseudomonadota</taxon>
        <taxon>Alphaproteobacteria</taxon>
        <taxon>Hyphomicrobiales</taxon>
        <taxon>Pseudorhodoplanes</taxon>
    </lineage>
</organism>
<dbReference type="PANTHER" id="PTHR33164">
    <property type="entry name" value="TRANSCRIPTIONAL REGULATOR, MARR FAMILY"/>
    <property type="match status" value="1"/>
</dbReference>
<dbReference type="GO" id="GO:0003677">
    <property type="term" value="F:DNA binding"/>
    <property type="evidence" value="ECO:0007669"/>
    <property type="project" value="UniProtKB-KW"/>
</dbReference>
<dbReference type="InterPro" id="IPR036388">
    <property type="entry name" value="WH-like_DNA-bd_sf"/>
</dbReference>
<dbReference type="InterPro" id="IPR039422">
    <property type="entry name" value="MarR/SlyA-like"/>
</dbReference>
<dbReference type="RefSeq" id="WP_086089243.1">
    <property type="nucleotide sequence ID" value="NZ_CP021112.1"/>
</dbReference>
<dbReference type="PROSITE" id="PS50995">
    <property type="entry name" value="HTH_MARR_2"/>
    <property type="match status" value="1"/>
</dbReference>
<evidence type="ECO:0000256" key="3">
    <source>
        <dbReference type="ARBA" id="ARBA00023163"/>
    </source>
</evidence>
<dbReference type="Gene3D" id="1.10.10.10">
    <property type="entry name" value="Winged helix-like DNA-binding domain superfamily/Winged helix DNA-binding domain"/>
    <property type="match status" value="1"/>
</dbReference>
<name>A0A1W6ZTV5_9HYPH</name>
<dbReference type="InterPro" id="IPR036390">
    <property type="entry name" value="WH_DNA-bd_sf"/>
</dbReference>